<accession>A0A0F9P855</accession>
<evidence type="ECO:0000313" key="1">
    <source>
        <dbReference type="EMBL" id="KKN28070.1"/>
    </source>
</evidence>
<gene>
    <name evidence="1" type="ORF">LCGC14_0858050</name>
</gene>
<dbReference type="AlphaFoldDB" id="A0A0F9P855"/>
<proteinExistence type="predicted"/>
<organism evidence="1">
    <name type="scientific">marine sediment metagenome</name>
    <dbReference type="NCBI Taxonomy" id="412755"/>
    <lineage>
        <taxon>unclassified sequences</taxon>
        <taxon>metagenomes</taxon>
        <taxon>ecological metagenomes</taxon>
    </lineage>
</organism>
<name>A0A0F9P855_9ZZZZ</name>
<reference evidence="1" key="1">
    <citation type="journal article" date="2015" name="Nature">
        <title>Complex archaea that bridge the gap between prokaryotes and eukaryotes.</title>
        <authorList>
            <person name="Spang A."/>
            <person name="Saw J.H."/>
            <person name="Jorgensen S.L."/>
            <person name="Zaremba-Niedzwiedzka K."/>
            <person name="Martijn J."/>
            <person name="Lind A.E."/>
            <person name="van Eijk R."/>
            <person name="Schleper C."/>
            <person name="Guy L."/>
            <person name="Ettema T.J."/>
        </authorList>
    </citation>
    <scope>NUCLEOTIDE SEQUENCE</scope>
</reference>
<dbReference type="EMBL" id="LAZR01002591">
    <property type="protein sequence ID" value="KKN28070.1"/>
    <property type="molecule type" value="Genomic_DNA"/>
</dbReference>
<protein>
    <submittedName>
        <fullName evidence="1">Uncharacterized protein</fullName>
    </submittedName>
</protein>
<comment type="caution">
    <text evidence="1">The sequence shown here is derived from an EMBL/GenBank/DDBJ whole genome shotgun (WGS) entry which is preliminary data.</text>
</comment>
<sequence length="213" mass="24862">MKDDTQEGPPFPIRVDPHDMMILGKLEKNTHIELLNYDEHLWYLEQWSLQDVDDEKNQELEFVDPFGVLYKTDKEGKVILVWYALSAHGGTPIAILRKVPDELLELSHLKYLYLFCDVNAIETLPSTIKSNDIFEVIIQPIGPESTNLAPNRSEAYHRCQRYNINEGTGYEIIIVRKDLISEINSQPPDDYYGPAIFLKNEMFKRFWKSENQE</sequence>